<protein>
    <submittedName>
        <fullName evidence="1">Uncharacterized protein</fullName>
    </submittedName>
</protein>
<dbReference type="OrthoDB" id="10453827at2759"/>
<sequence length="234" mass="27136">MNFKLSDVIIIDNPEIRVLNQRFLTRKKHYSGISLNANNQEIKVNDCSCDIRVLDFNPYSIYSGKSESPKESLNNQSYIQASIVSTKNQFQFPNEIINLTKTTYHSPVKLSGVAEKMIKIDLTHLTHCSDQFWPRLINYTEKIMPYSITLPLSPKELNTMVSIVTDITPTIELIASVNHSCQIENYKVDNNIEMSNFNIYHNEFVNNQDPHYKAHYILCYCTLRFIFVNNMLVL</sequence>
<accession>B6ADA3</accession>
<organism evidence="1 2">
    <name type="scientific">Cryptosporidium muris (strain RN66)</name>
    <dbReference type="NCBI Taxonomy" id="441375"/>
    <lineage>
        <taxon>Eukaryota</taxon>
        <taxon>Sar</taxon>
        <taxon>Alveolata</taxon>
        <taxon>Apicomplexa</taxon>
        <taxon>Conoidasida</taxon>
        <taxon>Coccidia</taxon>
        <taxon>Eucoccidiorida</taxon>
        <taxon>Eimeriorina</taxon>
        <taxon>Cryptosporidiidae</taxon>
        <taxon>Cryptosporidium</taxon>
    </lineage>
</organism>
<dbReference type="GeneID" id="6995625"/>
<reference evidence="1" key="1">
    <citation type="submission" date="2008-06" db="EMBL/GenBank/DDBJ databases">
        <authorList>
            <person name="Lorenzi H."/>
            <person name="Inman J."/>
            <person name="Miller J."/>
            <person name="Schobel S."/>
            <person name="Amedeo P."/>
            <person name="Caler E.V."/>
            <person name="da Silva J."/>
        </authorList>
    </citation>
    <scope>NUCLEOTIDE SEQUENCE [LARGE SCALE GENOMIC DNA]</scope>
    <source>
        <strain evidence="1">RN66</strain>
    </source>
</reference>
<dbReference type="Proteomes" id="UP000001460">
    <property type="component" value="Unassembled WGS sequence"/>
</dbReference>
<proteinExistence type="predicted"/>
<dbReference type="AlphaFoldDB" id="B6ADA3"/>
<dbReference type="RefSeq" id="XP_002140456.1">
    <property type="nucleotide sequence ID" value="XM_002140420.1"/>
</dbReference>
<gene>
    <name evidence="1" type="ORF">CMU_018640</name>
</gene>
<keyword evidence="2" id="KW-1185">Reference proteome</keyword>
<name>B6ADA3_CRYMR</name>
<dbReference type="VEuPathDB" id="CryptoDB:CMU_018640"/>
<evidence type="ECO:0000313" key="1">
    <source>
        <dbReference type="EMBL" id="EEA06107.1"/>
    </source>
</evidence>
<dbReference type="EMBL" id="DS989728">
    <property type="protein sequence ID" value="EEA06107.1"/>
    <property type="molecule type" value="Genomic_DNA"/>
</dbReference>
<evidence type="ECO:0000313" key="2">
    <source>
        <dbReference type="Proteomes" id="UP000001460"/>
    </source>
</evidence>